<proteinExistence type="predicted"/>
<evidence type="ECO:0000313" key="2">
    <source>
        <dbReference type="EMBL" id="CFX51799.1"/>
    </source>
</evidence>
<keyword evidence="1" id="KW-1133">Transmembrane helix</keyword>
<keyword evidence="1" id="KW-0812">Transmembrane</keyword>
<feature type="transmembrane region" description="Helical" evidence="1">
    <location>
        <begin position="95"/>
        <end position="114"/>
    </location>
</feature>
<keyword evidence="3" id="KW-1185">Reference proteome</keyword>
<dbReference type="PANTHER" id="PTHR38450">
    <property type="entry name" value="STAGE V SPORULATION PROTEIN AC-RELATED"/>
    <property type="match status" value="1"/>
</dbReference>
<dbReference type="Proteomes" id="UP000045545">
    <property type="component" value="Unassembled WGS sequence"/>
</dbReference>
<dbReference type="Pfam" id="PF03862">
    <property type="entry name" value="SpoVAC_SpoVAEB"/>
    <property type="match status" value="1"/>
</dbReference>
<feature type="transmembrane region" description="Helical" evidence="1">
    <location>
        <begin position="6"/>
        <end position="24"/>
    </location>
</feature>
<organism evidence="2 3">
    <name type="scientific">Syntrophomonas zehnderi OL-4</name>
    <dbReference type="NCBI Taxonomy" id="690567"/>
    <lineage>
        <taxon>Bacteria</taxon>
        <taxon>Bacillati</taxon>
        <taxon>Bacillota</taxon>
        <taxon>Clostridia</taxon>
        <taxon>Eubacteriales</taxon>
        <taxon>Syntrophomonadaceae</taxon>
        <taxon>Syntrophomonas</taxon>
    </lineage>
</organism>
<dbReference type="InterPro" id="IPR014204">
    <property type="entry name" value="Spore_V_AE"/>
</dbReference>
<keyword evidence="1" id="KW-0472">Membrane</keyword>
<sequence>MSLLMAFLIGGILCVIGQLAMDLTKHSITPGHVLVGYITIGAFLSALGLYQPLVDLGGAGATIPLSGFGHGLAQGAIDGAAQKGLLGVFSGGVEATAAGITAAIVFGYLAAVFFNPRG</sequence>
<name>A0A0E4GDM4_9FIRM</name>
<dbReference type="NCBIfam" id="TIGR02839">
    <property type="entry name" value="spore_V_AE"/>
    <property type="match status" value="1"/>
</dbReference>
<dbReference type="STRING" id="690567.1366"/>
<dbReference type="PANTHER" id="PTHR38450:SF2">
    <property type="entry name" value="STAGE V SPORULATION PROTEIN AEB"/>
    <property type="match status" value="1"/>
</dbReference>
<gene>
    <name evidence="2" type="ORF">1366</name>
</gene>
<reference evidence="2 3" key="1">
    <citation type="submission" date="2015-03" db="EMBL/GenBank/DDBJ databases">
        <authorList>
            <person name="Murphy D."/>
        </authorList>
    </citation>
    <scope>NUCLEOTIDE SEQUENCE [LARGE SCALE GENOMIC DNA]</scope>
    <source>
        <strain evidence="2 3">OL-4</strain>
    </source>
</reference>
<protein>
    <submittedName>
        <fullName evidence="2">Sporulation stage V, protein AE</fullName>
    </submittedName>
</protein>
<feature type="transmembrane region" description="Helical" evidence="1">
    <location>
        <begin position="31"/>
        <end position="50"/>
    </location>
</feature>
<evidence type="ECO:0000256" key="1">
    <source>
        <dbReference type="SAM" id="Phobius"/>
    </source>
</evidence>
<evidence type="ECO:0000313" key="3">
    <source>
        <dbReference type="Proteomes" id="UP000045545"/>
    </source>
</evidence>
<dbReference type="InterPro" id="IPR005562">
    <property type="entry name" value="SpoVA"/>
</dbReference>
<dbReference type="AlphaFoldDB" id="A0A0E4GDM4"/>
<accession>A0A0E4GDM4</accession>
<dbReference type="EMBL" id="CGIH01000026">
    <property type="protein sequence ID" value="CFX51799.1"/>
    <property type="molecule type" value="Genomic_DNA"/>
</dbReference>